<dbReference type="PaxDb" id="2903-EOD17864"/>
<evidence type="ECO:0008006" key="3">
    <source>
        <dbReference type="Google" id="ProtNLM"/>
    </source>
</evidence>
<proteinExistence type="predicted"/>
<dbReference type="PANTHER" id="PTHR14614">
    <property type="entry name" value="HEPATOCELLULAR CARCINOMA-ASSOCIATED ANTIGEN"/>
    <property type="match status" value="1"/>
</dbReference>
<name>A0A0D3J2X9_EMIH1</name>
<dbReference type="Pfam" id="PF10294">
    <property type="entry name" value="Methyltransf_16"/>
    <property type="match status" value="1"/>
</dbReference>
<dbReference type="InterPro" id="IPR029063">
    <property type="entry name" value="SAM-dependent_MTases_sf"/>
</dbReference>
<keyword evidence="2" id="KW-1185">Reference proteome</keyword>
<protein>
    <recommendedName>
        <fullName evidence="3">Methyltransferase</fullName>
    </recommendedName>
</protein>
<accession>A0A0D3J2X9</accession>
<reference evidence="1" key="2">
    <citation type="submission" date="2024-10" db="UniProtKB">
        <authorList>
            <consortium name="EnsemblProtists"/>
        </authorList>
    </citation>
    <scope>IDENTIFICATION</scope>
</reference>
<dbReference type="HOGENOM" id="CLU_1051438_0_0_1"/>
<organism evidence="1 2">
    <name type="scientific">Emiliania huxleyi (strain CCMP1516)</name>
    <dbReference type="NCBI Taxonomy" id="280463"/>
    <lineage>
        <taxon>Eukaryota</taxon>
        <taxon>Haptista</taxon>
        <taxon>Haptophyta</taxon>
        <taxon>Prymnesiophyceae</taxon>
        <taxon>Isochrysidales</taxon>
        <taxon>Noelaerhabdaceae</taxon>
        <taxon>Emiliania</taxon>
    </lineage>
</organism>
<dbReference type="AlphaFoldDB" id="A0A0D3J2X9"/>
<dbReference type="KEGG" id="ehx:EMIHUDRAFT_209882"/>
<dbReference type="RefSeq" id="XP_005770293.1">
    <property type="nucleotide sequence ID" value="XM_005770236.1"/>
</dbReference>
<dbReference type="EnsemblProtists" id="EOD17864">
    <property type="protein sequence ID" value="EOD17864"/>
    <property type="gene ID" value="EMIHUDRAFT_209882"/>
</dbReference>
<dbReference type="CDD" id="cd02440">
    <property type="entry name" value="AdoMet_MTases"/>
    <property type="match status" value="1"/>
</dbReference>
<dbReference type="SUPFAM" id="SSF53335">
    <property type="entry name" value="S-adenosyl-L-methionine-dependent methyltransferases"/>
    <property type="match status" value="1"/>
</dbReference>
<evidence type="ECO:0000313" key="2">
    <source>
        <dbReference type="Proteomes" id="UP000013827"/>
    </source>
</evidence>
<dbReference type="PANTHER" id="PTHR14614:SF132">
    <property type="entry name" value="PROTEIN-LYSINE METHYLTRANSFERASE C42C1.13"/>
    <property type="match status" value="1"/>
</dbReference>
<sequence>MRIARRRIAARAAQRAVAQIDGQPVLIHNTARHYYDSIELAAGATRSGSGIGEVGDVTGFRVWESAPLAIAHLERRRASIVCGRSVIELGAGTGAVGLSAAALGAKHVVLSDADSVVTLAAGPGEREERSRLESLAENARLNGERAAAVSVAPCRWGDAAHLADLAGRWPEGFDTVVASDVLYSPRSYAALGATIRALAGADATVVLAFPERHGGEARRGATARAVGPLERAPLKVTCPDASGTLRGGARAGLCVASSETLANTL</sequence>
<dbReference type="Gene3D" id="3.40.50.150">
    <property type="entry name" value="Vaccinia Virus protein VP39"/>
    <property type="match status" value="1"/>
</dbReference>
<dbReference type="Proteomes" id="UP000013827">
    <property type="component" value="Unassembled WGS sequence"/>
</dbReference>
<dbReference type="InterPro" id="IPR019410">
    <property type="entry name" value="Methyltransf_16"/>
</dbReference>
<dbReference type="GeneID" id="17263893"/>
<evidence type="ECO:0000313" key="1">
    <source>
        <dbReference type="EnsemblProtists" id="EOD17864"/>
    </source>
</evidence>
<dbReference type="STRING" id="2903.R1EAE9"/>
<reference evidence="2" key="1">
    <citation type="journal article" date="2013" name="Nature">
        <title>Pan genome of the phytoplankton Emiliania underpins its global distribution.</title>
        <authorList>
            <person name="Read B.A."/>
            <person name="Kegel J."/>
            <person name="Klute M.J."/>
            <person name="Kuo A."/>
            <person name="Lefebvre S.C."/>
            <person name="Maumus F."/>
            <person name="Mayer C."/>
            <person name="Miller J."/>
            <person name="Monier A."/>
            <person name="Salamov A."/>
            <person name="Young J."/>
            <person name="Aguilar M."/>
            <person name="Claverie J.M."/>
            <person name="Frickenhaus S."/>
            <person name="Gonzalez K."/>
            <person name="Herman E.K."/>
            <person name="Lin Y.C."/>
            <person name="Napier J."/>
            <person name="Ogata H."/>
            <person name="Sarno A.F."/>
            <person name="Shmutz J."/>
            <person name="Schroeder D."/>
            <person name="de Vargas C."/>
            <person name="Verret F."/>
            <person name="von Dassow P."/>
            <person name="Valentin K."/>
            <person name="Van de Peer Y."/>
            <person name="Wheeler G."/>
            <person name="Dacks J.B."/>
            <person name="Delwiche C.F."/>
            <person name="Dyhrman S.T."/>
            <person name="Glockner G."/>
            <person name="John U."/>
            <person name="Richards T."/>
            <person name="Worden A.Z."/>
            <person name="Zhang X."/>
            <person name="Grigoriev I.V."/>
            <person name="Allen A.E."/>
            <person name="Bidle K."/>
            <person name="Borodovsky M."/>
            <person name="Bowler C."/>
            <person name="Brownlee C."/>
            <person name="Cock J.M."/>
            <person name="Elias M."/>
            <person name="Gladyshev V.N."/>
            <person name="Groth M."/>
            <person name="Guda C."/>
            <person name="Hadaegh A."/>
            <person name="Iglesias-Rodriguez M.D."/>
            <person name="Jenkins J."/>
            <person name="Jones B.M."/>
            <person name="Lawson T."/>
            <person name="Leese F."/>
            <person name="Lindquist E."/>
            <person name="Lobanov A."/>
            <person name="Lomsadze A."/>
            <person name="Malik S.B."/>
            <person name="Marsh M.E."/>
            <person name="Mackinder L."/>
            <person name="Mock T."/>
            <person name="Mueller-Roeber B."/>
            <person name="Pagarete A."/>
            <person name="Parker M."/>
            <person name="Probert I."/>
            <person name="Quesneville H."/>
            <person name="Raines C."/>
            <person name="Rensing S.A."/>
            <person name="Riano-Pachon D.M."/>
            <person name="Richier S."/>
            <person name="Rokitta S."/>
            <person name="Shiraiwa Y."/>
            <person name="Soanes D.M."/>
            <person name="van der Giezen M."/>
            <person name="Wahlund T.M."/>
            <person name="Williams B."/>
            <person name="Wilson W."/>
            <person name="Wolfe G."/>
            <person name="Wurch L.L."/>
        </authorList>
    </citation>
    <scope>NUCLEOTIDE SEQUENCE</scope>
</reference>